<sequence>MADLSAVYDVAVVDEIQMLADPARGAAWTHAVLGTPASELHLCGEESAVPLVRHMLQGTHDQLDVRRYARLSPLRVADESLHGRLQDVRKGDCIVTFARSAIFDVKARVEALTGLKCAVAYGRLPPEVRSEQAALFNDPDSGYDVIVASDAIGMGLNL</sequence>
<organism evidence="1 2">
    <name type="scientific">Vararia minispora EC-137</name>
    <dbReference type="NCBI Taxonomy" id="1314806"/>
    <lineage>
        <taxon>Eukaryota</taxon>
        <taxon>Fungi</taxon>
        <taxon>Dikarya</taxon>
        <taxon>Basidiomycota</taxon>
        <taxon>Agaricomycotina</taxon>
        <taxon>Agaricomycetes</taxon>
        <taxon>Russulales</taxon>
        <taxon>Lachnocladiaceae</taxon>
        <taxon>Vararia</taxon>
    </lineage>
</organism>
<reference evidence="1" key="2">
    <citation type="journal article" date="2022" name="New Phytol.">
        <title>Evolutionary transition to the ectomycorrhizal habit in the genomes of a hyperdiverse lineage of mushroom-forming fungi.</title>
        <authorList>
            <person name="Looney B."/>
            <person name="Miyauchi S."/>
            <person name="Morin E."/>
            <person name="Drula E."/>
            <person name="Courty P.E."/>
            <person name="Kohler A."/>
            <person name="Kuo A."/>
            <person name="LaButti K."/>
            <person name="Pangilinan J."/>
            <person name="Lipzen A."/>
            <person name="Riley R."/>
            <person name="Andreopoulos W."/>
            <person name="He G."/>
            <person name="Johnson J."/>
            <person name="Nolan M."/>
            <person name="Tritt A."/>
            <person name="Barry K.W."/>
            <person name="Grigoriev I.V."/>
            <person name="Nagy L.G."/>
            <person name="Hibbett D."/>
            <person name="Henrissat B."/>
            <person name="Matheny P.B."/>
            <person name="Labbe J."/>
            <person name="Martin F.M."/>
        </authorList>
    </citation>
    <scope>NUCLEOTIDE SEQUENCE</scope>
    <source>
        <strain evidence="1">EC-137</strain>
    </source>
</reference>
<dbReference type="EMBL" id="MU273706">
    <property type="protein sequence ID" value="KAI0029004.1"/>
    <property type="molecule type" value="Genomic_DNA"/>
</dbReference>
<comment type="caution">
    <text evidence="1">The sequence shown here is derived from an EMBL/GenBank/DDBJ whole genome shotgun (WGS) entry which is preliminary data.</text>
</comment>
<dbReference type="Proteomes" id="UP000814128">
    <property type="component" value="Unassembled WGS sequence"/>
</dbReference>
<protein>
    <submittedName>
        <fullName evidence="1">Uncharacterized protein</fullName>
    </submittedName>
</protein>
<accession>A0ACB8QB26</accession>
<evidence type="ECO:0000313" key="1">
    <source>
        <dbReference type="EMBL" id="KAI0029004.1"/>
    </source>
</evidence>
<name>A0ACB8QB26_9AGAM</name>
<proteinExistence type="predicted"/>
<evidence type="ECO:0000313" key="2">
    <source>
        <dbReference type="Proteomes" id="UP000814128"/>
    </source>
</evidence>
<reference evidence="1" key="1">
    <citation type="submission" date="2021-02" db="EMBL/GenBank/DDBJ databases">
        <authorList>
            <consortium name="DOE Joint Genome Institute"/>
            <person name="Ahrendt S."/>
            <person name="Looney B.P."/>
            <person name="Miyauchi S."/>
            <person name="Morin E."/>
            <person name="Drula E."/>
            <person name="Courty P.E."/>
            <person name="Chicoki N."/>
            <person name="Fauchery L."/>
            <person name="Kohler A."/>
            <person name="Kuo A."/>
            <person name="Labutti K."/>
            <person name="Pangilinan J."/>
            <person name="Lipzen A."/>
            <person name="Riley R."/>
            <person name="Andreopoulos W."/>
            <person name="He G."/>
            <person name="Johnson J."/>
            <person name="Barry K.W."/>
            <person name="Grigoriev I.V."/>
            <person name="Nagy L."/>
            <person name="Hibbett D."/>
            <person name="Henrissat B."/>
            <person name="Matheny P.B."/>
            <person name="Labbe J."/>
            <person name="Martin F."/>
        </authorList>
    </citation>
    <scope>NUCLEOTIDE SEQUENCE</scope>
    <source>
        <strain evidence="1">EC-137</strain>
    </source>
</reference>
<keyword evidence="2" id="KW-1185">Reference proteome</keyword>
<feature type="non-terminal residue" evidence="1">
    <location>
        <position position="158"/>
    </location>
</feature>
<gene>
    <name evidence="1" type="ORF">K488DRAFT_31477</name>
</gene>